<protein>
    <submittedName>
        <fullName evidence="1">Uncharacterized protein</fullName>
    </submittedName>
</protein>
<comment type="caution">
    <text evidence="1">The sequence shown here is derived from an EMBL/GenBank/DDBJ whole genome shotgun (WGS) entry which is preliminary data.</text>
</comment>
<evidence type="ECO:0000313" key="2">
    <source>
        <dbReference type="Proteomes" id="UP000294682"/>
    </source>
</evidence>
<dbReference type="Proteomes" id="UP000294682">
    <property type="component" value="Unassembled WGS sequence"/>
</dbReference>
<gene>
    <name evidence="1" type="ORF">EDD78_106108</name>
</gene>
<sequence length="74" mass="8562">MEPINQILINILSRKTMRVEFPGLDTEHLEHVMAQKGFNMLLEIQSILADGTLNDFDCIERLVRLFEREDISCG</sequence>
<keyword evidence="2" id="KW-1185">Reference proteome</keyword>
<dbReference type="RefSeq" id="WP_132084609.1">
    <property type="nucleotide sequence ID" value="NZ_SLUK01000006.1"/>
</dbReference>
<dbReference type="EMBL" id="SLUK01000006">
    <property type="protein sequence ID" value="TCL43248.1"/>
    <property type="molecule type" value="Genomic_DNA"/>
</dbReference>
<organism evidence="1 2">
    <name type="scientific">Harryflintia acetispora</name>
    <dbReference type="NCBI Taxonomy" id="1849041"/>
    <lineage>
        <taxon>Bacteria</taxon>
        <taxon>Bacillati</taxon>
        <taxon>Bacillota</taxon>
        <taxon>Clostridia</taxon>
        <taxon>Eubacteriales</taxon>
        <taxon>Oscillospiraceae</taxon>
        <taxon>Harryflintia</taxon>
    </lineage>
</organism>
<accession>A0A9X8Y842</accession>
<evidence type="ECO:0000313" key="1">
    <source>
        <dbReference type="EMBL" id="TCL43248.1"/>
    </source>
</evidence>
<dbReference type="AlphaFoldDB" id="A0A9X8Y842"/>
<name>A0A9X8Y842_9FIRM</name>
<proteinExistence type="predicted"/>
<reference evidence="1 2" key="1">
    <citation type="submission" date="2019-03" db="EMBL/GenBank/DDBJ databases">
        <title>Genomic Encyclopedia of Type Strains, Phase IV (KMG-IV): sequencing the most valuable type-strain genomes for metagenomic binning, comparative biology and taxonomic classification.</title>
        <authorList>
            <person name="Goeker M."/>
        </authorList>
    </citation>
    <scope>NUCLEOTIDE SEQUENCE [LARGE SCALE GENOMIC DNA]</scope>
    <source>
        <strain evidence="1 2">DSM 100433</strain>
    </source>
</reference>